<keyword evidence="2" id="KW-1185">Reference proteome</keyword>
<dbReference type="EMBL" id="QPMH01000006">
    <property type="protein sequence ID" value="RDD62366.1"/>
    <property type="molecule type" value="Genomic_DNA"/>
</dbReference>
<dbReference type="AlphaFoldDB" id="A0A369THI2"/>
<dbReference type="RefSeq" id="WP_114581878.1">
    <property type="nucleotide sequence ID" value="NZ_QPMH01000006.1"/>
</dbReference>
<protein>
    <submittedName>
        <fullName evidence="1">Uncharacterized protein</fullName>
    </submittedName>
</protein>
<sequence length="112" mass="11853">MICMLEEIDARVLLRRGGTPSSARLQAVEVCLRRPVGELRLDVSPNTAPCVGDLDVPATVGWLQSVVRDTLAAHGIPAEEETLRLNISAVLEGRETAAGWFVLGDGNGGGFA</sequence>
<dbReference type="Proteomes" id="UP000253941">
    <property type="component" value="Unassembled WGS sequence"/>
</dbReference>
<evidence type="ECO:0000313" key="2">
    <source>
        <dbReference type="Proteomes" id="UP000253941"/>
    </source>
</evidence>
<organism evidence="1 2">
    <name type="scientific">Ferruginivarius sediminum</name>
    <dbReference type="NCBI Taxonomy" id="2661937"/>
    <lineage>
        <taxon>Bacteria</taxon>
        <taxon>Pseudomonadati</taxon>
        <taxon>Pseudomonadota</taxon>
        <taxon>Alphaproteobacteria</taxon>
        <taxon>Rhodospirillales</taxon>
        <taxon>Rhodospirillaceae</taxon>
        <taxon>Ferruginivarius</taxon>
    </lineage>
</organism>
<accession>A0A369THI2</accession>
<name>A0A369THI2_9PROT</name>
<evidence type="ECO:0000313" key="1">
    <source>
        <dbReference type="EMBL" id="RDD62366.1"/>
    </source>
</evidence>
<reference evidence="1 2" key="1">
    <citation type="submission" date="2018-07" db="EMBL/GenBank/DDBJ databases">
        <title>Venubactetium sediminum gen. nov., sp. nov., isolated from a marine solar saltern.</title>
        <authorList>
            <person name="Wang S."/>
        </authorList>
    </citation>
    <scope>NUCLEOTIDE SEQUENCE [LARGE SCALE GENOMIC DNA]</scope>
    <source>
        <strain evidence="1 2">WD2A32</strain>
    </source>
</reference>
<proteinExistence type="predicted"/>
<comment type="caution">
    <text evidence="1">The sequence shown here is derived from an EMBL/GenBank/DDBJ whole genome shotgun (WGS) entry which is preliminary data.</text>
</comment>
<gene>
    <name evidence="1" type="ORF">DRB17_09085</name>
</gene>